<feature type="transmembrane region" description="Helical" evidence="4">
    <location>
        <begin position="141"/>
        <end position="164"/>
    </location>
</feature>
<dbReference type="Pfam" id="PF07690">
    <property type="entry name" value="MFS_1"/>
    <property type="match status" value="1"/>
</dbReference>
<evidence type="ECO:0000313" key="9">
    <source>
        <dbReference type="Proteomes" id="UP001171299"/>
    </source>
</evidence>
<feature type="transmembrane region" description="Helical" evidence="4">
    <location>
        <begin position="5"/>
        <end position="24"/>
    </location>
</feature>
<dbReference type="Proteomes" id="UP001171299">
    <property type="component" value="Unassembled WGS sequence"/>
</dbReference>
<keyword evidence="3 4" id="KW-0472">Membrane</keyword>
<dbReference type="CDD" id="cd17353">
    <property type="entry name" value="MFS_OFA_like"/>
    <property type="match status" value="1"/>
</dbReference>
<feature type="transmembrane region" description="Helical" evidence="4">
    <location>
        <begin position="44"/>
        <end position="64"/>
    </location>
</feature>
<gene>
    <name evidence="7" type="ORF">CTZ24_25800</name>
    <name evidence="6" type="ORF">Q3404_10015</name>
</gene>
<evidence type="ECO:0000256" key="1">
    <source>
        <dbReference type="ARBA" id="ARBA00022692"/>
    </source>
</evidence>
<keyword evidence="1 4" id="KW-0812">Transmembrane</keyword>
<feature type="transmembrane region" description="Helical" evidence="4">
    <location>
        <begin position="259"/>
        <end position="280"/>
    </location>
</feature>
<keyword evidence="7" id="KW-0614">Plasmid</keyword>
<keyword evidence="9" id="KW-1185">Reference proteome</keyword>
<feature type="transmembrane region" description="Helical" evidence="4">
    <location>
        <begin position="350"/>
        <end position="373"/>
    </location>
</feature>
<geneLocation type="plasmid" evidence="8">
    <name>pmsr2d</name>
</geneLocation>
<evidence type="ECO:0000256" key="4">
    <source>
        <dbReference type="SAM" id="Phobius"/>
    </source>
</evidence>
<reference evidence="6" key="3">
    <citation type="submission" date="2023-07" db="EMBL/GenBank/DDBJ databases">
        <title>The extreme plant-growth-promoting properties of Pantoea phytobeneficialis PF55 revealed by functional and genomic analysis.</title>
        <authorList>
            <person name="Nascimento F.X."/>
            <person name="Marcio R.J."/>
        </authorList>
    </citation>
    <scope>NUCLEOTIDE SEQUENCE</scope>
    <source>
        <strain evidence="6">PF55</strain>
    </source>
</reference>
<evidence type="ECO:0000259" key="5">
    <source>
        <dbReference type="PROSITE" id="PS50850"/>
    </source>
</evidence>
<dbReference type="AlphaFoldDB" id="A0AAP9KSJ1"/>
<evidence type="ECO:0000313" key="6">
    <source>
        <dbReference type="EMBL" id="MDO6406914.1"/>
    </source>
</evidence>
<dbReference type="InterPro" id="IPR020846">
    <property type="entry name" value="MFS_dom"/>
</dbReference>
<feature type="domain" description="Major facilitator superfamily (MFS) profile" evidence="5">
    <location>
        <begin position="3"/>
        <end position="409"/>
    </location>
</feature>
<protein>
    <submittedName>
        <fullName evidence="6 7">MFS transporter</fullName>
    </submittedName>
</protein>
<dbReference type="RefSeq" id="WP_208727300.1">
    <property type="nucleotide sequence ID" value="NZ_CP024640.1"/>
</dbReference>
<feature type="transmembrane region" description="Helical" evidence="4">
    <location>
        <begin position="225"/>
        <end position="247"/>
    </location>
</feature>
<feature type="transmembrane region" description="Helical" evidence="4">
    <location>
        <begin position="71"/>
        <end position="90"/>
    </location>
</feature>
<dbReference type="PANTHER" id="PTHR11360:SF317">
    <property type="entry name" value="MAJOR FACILITATOR SUPERFAMILY (MFS) PROFILE DOMAIN-CONTAINING PROTEIN-RELATED"/>
    <property type="match status" value="1"/>
</dbReference>
<feature type="transmembrane region" description="Helical" evidence="4">
    <location>
        <begin position="314"/>
        <end position="338"/>
    </location>
</feature>
<reference evidence="7" key="2">
    <citation type="journal article" date="2020" name="Environ. Microbiol.">
        <title>The extreme plant-growth-promoting properties of Pantoea phytobeneficialis MSR2 revealed by functional and genomic analysis.</title>
        <authorList>
            <person name="Nascimento F.X."/>
            <person name="Hernandez A.G."/>
            <person name="Glick B.R."/>
            <person name="Rossi M.J."/>
        </authorList>
    </citation>
    <scope>NUCLEOTIDE SEQUENCE</scope>
    <source>
        <strain evidence="7">MSR2</strain>
    </source>
</reference>
<organism evidence="7 8">
    <name type="scientific">Pantoea phytobeneficialis</name>
    <dbReference type="NCBI Taxonomy" id="2052056"/>
    <lineage>
        <taxon>Bacteria</taxon>
        <taxon>Pseudomonadati</taxon>
        <taxon>Pseudomonadota</taxon>
        <taxon>Gammaproteobacteria</taxon>
        <taxon>Enterobacterales</taxon>
        <taxon>Erwiniaceae</taxon>
        <taxon>Pantoea</taxon>
    </lineage>
</organism>
<feature type="transmembrane region" description="Helical" evidence="4">
    <location>
        <begin position="385"/>
        <end position="404"/>
    </location>
</feature>
<evidence type="ECO:0000256" key="3">
    <source>
        <dbReference type="ARBA" id="ARBA00023136"/>
    </source>
</evidence>
<sequence length="414" mass="44123">MNCRWVIAAGAVGIHISLGSVYAWSVFKKPFMDAFGWNEFEAGLPFGLAIFVLGMSAAVMGHVVERRGPRFSGFLATGLWGVGLMGAGVATSGMISNDTLRLGLLLFFCLVGGFGLGTGYVTPVSMLMKWFPDRRGLATGLAIMGFGFGAFLGGPILSLLIGSVGIAQTFFLQAISYTAIMLLSSACLKLPPPDWQPAREKVKPGKIPAQGVMPMTANQAVRTRCFLGLWLMMFINITCGIALISVASPLAQEATGISALAAGSLVGMIGLFNGLGRIAWASFSDIIGRPNTYILFFALQIVAFWLLPSLQHVLLFEAVLLLIMTCYGGGFSTLPAYIGDIFGSRQVSAIHGYVLTAWALAGLVGSSVSSLLRQSTGSYEAMMQVFVWGLALALLVSVATKMYLVRQLRPDARR</sequence>
<dbReference type="EMBL" id="CP024640">
    <property type="protein sequence ID" value="QGR09882.1"/>
    <property type="molecule type" value="Genomic_DNA"/>
</dbReference>
<dbReference type="PANTHER" id="PTHR11360">
    <property type="entry name" value="MONOCARBOXYLATE TRANSPORTER"/>
    <property type="match status" value="1"/>
</dbReference>
<dbReference type="Proteomes" id="UP000424872">
    <property type="component" value="Plasmid pMSR2D"/>
</dbReference>
<keyword evidence="2 4" id="KW-1133">Transmembrane helix</keyword>
<evidence type="ECO:0000256" key="2">
    <source>
        <dbReference type="ARBA" id="ARBA00022989"/>
    </source>
</evidence>
<geneLocation type="plasmid" evidence="7">
    <name>pMSR2D</name>
</geneLocation>
<evidence type="ECO:0000313" key="8">
    <source>
        <dbReference type="Proteomes" id="UP000424872"/>
    </source>
</evidence>
<dbReference type="GO" id="GO:0022857">
    <property type="term" value="F:transmembrane transporter activity"/>
    <property type="evidence" value="ECO:0007669"/>
    <property type="project" value="InterPro"/>
</dbReference>
<dbReference type="InterPro" id="IPR011701">
    <property type="entry name" value="MFS"/>
</dbReference>
<dbReference type="InterPro" id="IPR050327">
    <property type="entry name" value="Proton-linked_MCT"/>
</dbReference>
<feature type="transmembrane region" description="Helical" evidence="4">
    <location>
        <begin position="102"/>
        <end position="121"/>
    </location>
</feature>
<feature type="transmembrane region" description="Helical" evidence="4">
    <location>
        <begin position="170"/>
        <end position="191"/>
    </location>
</feature>
<name>A0AAP9KSJ1_9GAMM</name>
<evidence type="ECO:0000313" key="7">
    <source>
        <dbReference type="EMBL" id="QGR09882.1"/>
    </source>
</evidence>
<feature type="transmembrane region" description="Helical" evidence="4">
    <location>
        <begin position="292"/>
        <end position="308"/>
    </location>
</feature>
<dbReference type="SUPFAM" id="SSF103473">
    <property type="entry name" value="MFS general substrate transporter"/>
    <property type="match status" value="1"/>
</dbReference>
<dbReference type="EMBL" id="JAUOOM010000008">
    <property type="protein sequence ID" value="MDO6406914.1"/>
    <property type="molecule type" value="Genomic_DNA"/>
</dbReference>
<reference evidence="8" key="1">
    <citation type="submission" date="2017-11" db="EMBL/GenBank/DDBJ databases">
        <title>Genome sequence of Pantoea sp. MSR2.</title>
        <authorList>
            <person name="Nascimento F.X."/>
        </authorList>
    </citation>
    <scope>NUCLEOTIDE SEQUENCE [LARGE SCALE GENOMIC DNA]</scope>
    <source>
        <strain evidence="8">MSR2</strain>
        <plasmid evidence="8">pmsr2d</plasmid>
    </source>
</reference>
<proteinExistence type="predicted"/>
<dbReference type="InterPro" id="IPR036259">
    <property type="entry name" value="MFS_trans_sf"/>
</dbReference>
<dbReference type="Gene3D" id="1.20.1250.20">
    <property type="entry name" value="MFS general substrate transporter like domains"/>
    <property type="match status" value="2"/>
</dbReference>
<dbReference type="KEGG" id="ppho:CTZ24_25800"/>
<dbReference type="PROSITE" id="PS50850">
    <property type="entry name" value="MFS"/>
    <property type="match status" value="1"/>
</dbReference>
<accession>A0AAP9KSJ1</accession>